<dbReference type="PANTHER" id="PTHR47032:SF1">
    <property type="entry name" value="UDP-D-XYLOSE:L-FUCOSE ALPHA-1,3-D-XYLOSYLTRANSFERASE-RELATED"/>
    <property type="match status" value="1"/>
</dbReference>
<dbReference type="InterPro" id="IPR052636">
    <property type="entry name" value="UDP-D-xylose:L-fucose_XylT"/>
</dbReference>
<evidence type="ECO:0000313" key="2">
    <source>
        <dbReference type="EMBL" id="PSC72584.1"/>
    </source>
</evidence>
<dbReference type="Proteomes" id="UP000239649">
    <property type="component" value="Unassembled WGS sequence"/>
</dbReference>
<evidence type="ECO:0000259" key="1">
    <source>
        <dbReference type="Pfam" id="PF03407"/>
    </source>
</evidence>
<keyword evidence="3" id="KW-1185">Reference proteome</keyword>
<dbReference type="EMBL" id="LHPF02000010">
    <property type="protein sequence ID" value="PSC72584.1"/>
    <property type="molecule type" value="Genomic_DNA"/>
</dbReference>
<dbReference type="PANTHER" id="PTHR47032">
    <property type="entry name" value="UDP-D-XYLOSE:L-FUCOSE ALPHA-1,3-D-XYLOSYLTRANSFERASE-RELATED"/>
    <property type="match status" value="1"/>
</dbReference>
<evidence type="ECO:0000313" key="3">
    <source>
        <dbReference type="Proteomes" id="UP000239649"/>
    </source>
</evidence>
<gene>
    <name evidence="2" type="ORF">C2E20_4222</name>
</gene>
<dbReference type="InterPro" id="IPR005069">
    <property type="entry name" value="Nucl-diP-sugar_transferase"/>
</dbReference>
<proteinExistence type="predicted"/>
<organism evidence="2 3">
    <name type="scientific">Micractinium conductrix</name>
    <dbReference type="NCBI Taxonomy" id="554055"/>
    <lineage>
        <taxon>Eukaryota</taxon>
        <taxon>Viridiplantae</taxon>
        <taxon>Chlorophyta</taxon>
        <taxon>core chlorophytes</taxon>
        <taxon>Trebouxiophyceae</taxon>
        <taxon>Chlorellales</taxon>
        <taxon>Chlorellaceae</taxon>
        <taxon>Chlorella clade</taxon>
        <taxon>Micractinium</taxon>
    </lineage>
</organism>
<dbReference type="AlphaFoldDB" id="A0A2P6VER4"/>
<protein>
    <recommendedName>
        <fullName evidence="1">Nucleotide-diphospho-sugar transferase domain-containing protein</fullName>
    </recommendedName>
</protein>
<sequence>MGPSSPSRDMHYAMQANPDLPASDPGLIEEFEAAPWLLPPRTAALPYAGVHDFDELLKLRSRPAGNYSSSVALLLFSKPYAVMLQNSVYSLVKHGGVRNYIALAWSAEDLEACADLNLPCADVSSMLVEPIQTSQRLLQHDFLVMMWVKPAAVLRALRQGHAVMFVDTDVAYAVKPLWESYMAFMERVEADGAWQSESPVNSGHFVVLPTPAGLAFAEAWAAAAPSAIPKKVSEQKGLQPLERAAYVTCRLPCLCYRHKYELLAQGKRDSMAVFAVYLPSFFPYTSAGCTVGSKEWLPSVDPCDWTTLYLHPICVSGAANKEAIFKSIGYWFMDNEKGCLPQRGAASGVPACRPLHWRVPDTERRHYSCPSYGLGLVHGELPPAIQALRAGASADEARALLVASTDKECNGKNGPLQF</sequence>
<name>A0A2P6VER4_9CHLO</name>
<dbReference type="GO" id="GO:0016757">
    <property type="term" value="F:glycosyltransferase activity"/>
    <property type="evidence" value="ECO:0007669"/>
    <property type="project" value="TreeGrafter"/>
</dbReference>
<dbReference type="Pfam" id="PF03407">
    <property type="entry name" value="Nucleotid_trans"/>
    <property type="match status" value="1"/>
</dbReference>
<accession>A0A2P6VER4</accession>
<dbReference type="OrthoDB" id="69177at2759"/>
<feature type="domain" description="Nucleotide-diphospho-sugar transferase" evidence="1">
    <location>
        <begin position="97"/>
        <end position="238"/>
    </location>
</feature>
<reference evidence="2 3" key="1">
    <citation type="journal article" date="2018" name="Plant J.">
        <title>Genome sequences of Chlorella sorokiniana UTEX 1602 and Micractinium conductrix SAG 241.80: implications to maltose excretion by a green alga.</title>
        <authorList>
            <person name="Arriola M.B."/>
            <person name="Velmurugan N."/>
            <person name="Zhang Y."/>
            <person name="Plunkett M.H."/>
            <person name="Hondzo H."/>
            <person name="Barney B.M."/>
        </authorList>
    </citation>
    <scope>NUCLEOTIDE SEQUENCE [LARGE SCALE GENOMIC DNA]</scope>
    <source>
        <strain evidence="2 3">SAG 241.80</strain>
    </source>
</reference>
<dbReference type="GO" id="GO:0005794">
    <property type="term" value="C:Golgi apparatus"/>
    <property type="evidence" value="ECO:0007669"/>
    <property type="project" value="TreeGrafter"/>
</dbReference>
<comment type="caution">
    <text evidence="2">The sequence shown here is derived from an EMBL/GenBank/DDBJ whole genome shotgun (WGS) entry which is preliminary data.</text>
</comment>